<evidence type="ECO:0000313" key="1">
    <source>
        <dbReference type="EMBL" id="KAH6636696.1"/>
    </source>
</evidence>
<sequence length="388" mass="42660">MATTSAEPEDVPQVVFRPGKKRKIYRQRPAELDSATSDNETTNETGLAASSRPTTAAENDEDDQNLSVADVIRLRNSRKHRHGGVGFSTGPSGLGDDGAARENAERSMVLHGNADAQQGAEAAVIGGISKRFAPQTGMVGETGAETGTAADQAREEYVESELARRKQHAAEAAAQQQQLDGEWREDSVPSSTGDGQPATSSTAPGGQGDSQRVLHGRLLEIDLGDEARARNIEMTERARRRLQGQIDEEELEESKGRPRKVRLGRDGKPMRSRNRRGSDDIKRDQLVEAFLSENRLDIYDTQSEQTANPATLEEEDGAADDRIAEEFRREFMDAMAQRNRRRRTAQPAKPGAKKQEEILKGPKLGGSRNARAAMRDLLLKEQVSKQRR</sequence>
<dbReference type="Proteomes" id="UP000724584">
    <property type="component" value="Unassembled WGS sequence"/>
</dbReference>
<organism evidence="1 2">
    <name type="scientific">Chaetomium tenue</name>
    <dbReference type="NCBI Taxonomy" id="1854479"/>
    <lineage>
        <taxon>Eukaryota</taxon>
        <taxon>Fungi</taxon>
        <taxon>Dikarya</taxon>
        <taxon>Ascomycota</taxon>
        <taxon>Pezizomycotina</taxon>
        <taxon>Sordariomycetes</taxon>
        <taxon>Sordariomycetidae</taxon>
        <taxon>Sordariales</taxon>
        <taxon>Chaetomiaceae</taxon>
        <taxon>Chaetomium</taxon>
    </lineage>
</organism>
<gene>
    <name evidence="1" type="ORF">F5144DRAFT_646119</name>
</gene>
<dbReference type="EMBL" id="JAGIZQ010000003">
    <property type="protein sequence ID" value="KAH6636696.1"/>
    <property type="molecule type" value="Genomic_DNA"/>
</dbReference>
<evidence type="ECO:0000313" key="2">
    <source>
        <dbReference type="Proteomes" id="UP000724584"/>
    </source>
</evidence>
<proteinExistence type="predicted"/>
<reference evidence="1 2" key="1">
    <citation type="journal article" date="2021" name="Nat. Commun.">
        <title>Genetic determinants of endophytism in the Arabidopsis root mycobiome.</title>
        <authorList>
            <person name="Mesny F."/>
            <person name="Miyauchi S."/>
            <person name="Thiergart T."/>
            <person name="Pickel B."/>
            <person name="Atanasova L."/>
            <person name="Karlsson M."/>
            <person name="Huettel B."/>
            <person name="Barry K.W."/>
            <person name="Haridas S."/>
            <person name="Chen C."/>
            <person name="Bauer D."/>
            <person name="Andreopoulos W."/>
            <person name="Pangilinan J."/>
            <person name="LaButti K."/>
            <person name="Riley R."/>
            <person name="Lipzen A."/>
            <person name="Clum A."/>
            <person name="Drula E."/>
            <person name="Henrissat B."/>
            <person name="Kohler A."/>
            <person name="Grigoriev I.V."/>
            <person name="Martin F.M."/>
            <person name="Hacquard S."/>
        </authorList>
    </citation>
    <scope>NUCLEOTIDE SEQUENCE [LARGE SCALE GENOMIC DNA]</scope>
    <source>
        <strain evidence="1 2">MPI-SDFR-AT-0079</strain>
    </source>
</reference>
<protein>
    <submittedName>
        <fullName evidence="1">Hepatocellular carcinoma-associated antigen 59-domain-containing protein</fullName>
    </submittedName>
</protein>
<accession>A0ACB7PI40</accession>
<name>A0ACB7PI40_9PEZI</name>
<keyword evidence="2" id="KW-1185">Reference proteome</keyword>
<comment type="caution">
    <text evidence="1">The sequence shown here is derived from an EMBL/GenBank/DDBJ whole genome shotgun (WGS) entry which is preliminary data.</text>
</comment>